<dbReference type="AlphaFoldDB" id="A0A7X2ZAX8"/>
<keyword evidence="13" id="KW-1185">Reference proteome</keyword>
<accession>A0A7X2ZAX8</accession>
<evidence type="ECO:0000256" key="2">
    <source>
        <dbReference type="ARBA" id="ARBA00012438"/>
    </source>
</evidence>
<dbReference type="EMBL" id="WNZX01000009">
    <property type="protein sequence ID" value="MUG71564.1"/>
    <property type="molecule type" value="Genomic_DNA"/>
</dbReference>
<dbReference type="InterPro" id="IPR004358">
    <property type="entry name" value="Sig_transdc_His_kin-like_C"/>
</dbReference>
<proteinExistence type="predicted"/>
<evidence type="ECO:0000313" key="13">
    <source>
        <dbReference type="Proteomes" id="UP000450917"/>
    </source>
</evidence>
<dbReference type="PANTHER" id="PTHR43065:SF34">
    <property type="entry name" value="SPORULATION KINASE A"/>
    <property type="match status" value="1"/>
</dbReference>
<dbReference type="Proteomes" id="UP000450917">
    <property type="component" value="Unassembled WGS sequence"/>
</dbReference>
<dbReference type="SMART" id="SM00091">
    <property type="entry name" value="PAS"/>
    <property type="match status" value="3"/>
</dbReference>
<feature type="domain" description="PAC" evidence="11">
    <location>
        <begin position="435"/>
        <end position="489"/>
    </location>
</feature>
<dbReference type="InterPro" id="IPR036890">
    <property type="entry name" value="HATPase_C_sf"/>
</dbReference>
<dbReference type="SMART" id="SM00387">
    <property type="entry name" value="HATPase_c"/>
    <property type="match status" value="1"/>
</dbReference>
<dbReference type="SMART" id="SM00086">
    <property type="entry name" value="PAC"/>
    <property type="match status" value="4"/>
</dbReference>
<evidence type="ECO:0000256" key="7">
    <source>
        <dbReference type="ARBA" id="ARBA00022840"/>
    </source>
</evidence>
<evidence type="ECO:0000256" key="1">
    <source>
        <dbReference type="ARBA" id="ARBA00000085"/>
    </source>
</evidence>
<evidence type="ECO:0000256" key="4">
    <source>
        <dbReference type="ARBA" id="ARBA00022679"/>
    </source>
</evidence>
<evidence type="ECO:0000256" key="5">
    <source>
        <dbReference type="ARBA" id="ARBA00022741"/>
    </source>
</evidence>
<evidence type="ECO:0000259" key="11">
    <source>
        <dbReference type="PROSITE" id="PS50113"/>
    </source>
</evidence>
<keyword evidence="8" id="KW-0902">Two-component regulatory system</keyword>
<sequence length="707" mass="79248">MRHSSSFDRPGAINERWKQICYASPTGIGVCHLDGRFVSVNPAFCRMTGHHEEELLTMGWHQLAWSPDVSVLQMDVGRLLEGSVTTCASEQRLTDPQGHEHWYGLQMEFMYDASNQPEFLLIHMQDISLYKSMEQRYHSLLYYNPAAMIRINTSCEIEDANPAAEQVSGYTLGEALGRSLDDFVLAKNETIVTIQHKGGHAVNLEVKVVPIMTDERTTGYHVIGRELTSLEQVEESLRSKEQELQEIVTKQQGMTFKCKEIDGRFIHTMCAGELVYRAGHTPEQIIGHELRDFLPAETALRKEQYYRRAWQGEEHVLYEGYAGNGVTYLASLKPIKRNGQVVEVIASCVDISEKKKAEEELRRTKELLESFVQHTSDAIDLVDLEGKVLWVNPAFETVYGWTLEELRDRKLPVFPENTASEEENSLKKITLFGQSATGLGTVRKRKDGRLIDIDLTVSPLRDNDGEIIAYSAISRDITERKKTEELLRKSDKLGVVGQLAAGLAHEIRNPLTALRGFLQVMRSGQGGKSEYYGIMMEELDRINFIVSELLLIAKPEKHNPKQAQVNVILQGVATLLESQALMNNVTIVTQIAEGLPPIVCSPVQIKQVFINLVKNAIESMPDGGEITIRADLVEGNRIVTTVEDQGCGIPAERIPSLGEPFYSTKVKGTGLGLMMCYKIIESHGGQICFYSKLNQGTQVEVVLPLIQ</sequence>
<feature type="domain" description="PAC" evidence="11">
    <location>
        <begin position="311"/>
        <end position="363"/>
    </location>
</feature>
<dbReference type="CDD" id="cd00130">
    <property type="entry name" value="PAS"/>
    <property type="match status" value="3"/>
</dbReference>
<evidence type="ECO:0000259" key="9">
    <source>
        <dbReference type="PROSITE" id="PS50109"/>
    </source>
</evidence>
<dbReference type="Pfam" id="PF00512">
    <property type="entry name" value="HisKA"/>
    <property type="match status" value="1"/>
</dbReference>
<dbReference type="InterPro" id="IPR003594">
    <property type="entry name" value="HATPase_dom"/>
</dbReference>
<dbReference type="SUPFAM" id="SSF55874">
    <property type="entry name" value="ATPase domain of HSP90 chaperone/DNA topoisomerase II/histidine kinase"/>
    <property type="match status" value="1"/>
</dbReference>
<dbReference type="SUPFAM" id="SSF47384">
    <property type="entry name" value="Homodimeric domain of signal transducing histidine kinase"/>
    <property type="match status" value="1"/>
</dbReference>
<dbReference type="SMART" id="SM00388">
    <property type="entry name" value="HisKA"/>
    <property type="match status" value="1"/>
</dbReference>
<feature type="domain" description="PAS" evidence="10">
    <location>
        <begin position="364"/>
        <end position="411"/>
    </location>
</feature>
<keyword evidence="7" id="KW-0067">ATP-binding</keyword>
<evidence type="ECO:0000256" key="8">
    <source>
        <dbReference type="ARBA" id="ARBA00023012"/>
    </source>
</evidence>
<keyword evidence="4" id="KW-0808">Transferase</keyword>
<dbReference type="CDD" id="cd00082">
    <property type="entry name" value="HisKA"/>
    <property type="match status" value="1"/>
</dbReference>
<dbReference type="InterPro" id="IPR000014">
    <property type="entry name" value="PAS"/>
</dbReference>
<dbReference type="EC" id="2.7.13.3" evidence="2"/>
<dbReference type="GO" id="GO:0005524">
    <property type="term" value="F:ATP binding"/>
    <property type="evidence" value="ECO:0007669"/>
    <property type="project" value="UniProtKB-KW"/>
</dbReference>
<dbReference type="CDD" id="cd00075">
    <property type="entry name" value="HATPase"/>
    <property type="match status" value="1"/>
</dbReference>
<dbReference type="InterPro" id="IPR013656">
    <property type="entry name" value="PAS_4"/>
</dbReference>
<reference evidence="12 13" key="1">
    <citation type="submission" date="2019-11" db="EMBL/GenBank/DDBJ databases">
        <title>Draft genome sequences of five Paenibacillus species of dairy origin.</title>
        <authorList>
            <person name="Olajide A.M."/>
            <person name="Chen S."/>
            <person name="Lapointe G."/>
        </authorList>
    </citation>
    <scope>NUCLEOTIDE SEQUENCE [LARGE SCALE GENOMIC DNA]</scope>
    <source>
        <strain evidence="12 13">2CS3</strain>
    </source>
</reference>
<evidence type="ECO:0000313" key="12">
    <source>
        <dbReference type="EMBL" id="MUG71564.1"/>
    </source>
</evidence>
<comment type="caution">
    <text evidence="12">The sequence shown here is derived from an EMBL/GenBank/DDBJ whole genome shotgun (WGS) entry which is preliminary data.</text>
</comment>
<dbReference type="InterPro" id="IPR035965">
    <property type="entry name" value="PAS-like_dom_sf"/>
</dbReference>
<dbReference type="PRINTS" id="PR00344">
    <property type="entry name" value="BCTRLSENSOR"/>
</dbReference>
<evidence type="ECO:0000256" key="6">
    <source>
        <dbReference type="ARBA" id="ARBA00022777"/>
    </source>
</evidence>
<dbReference type="InterPro" id="IPR003661">
    <property type="entry name" value="HisK_dim/P_dom"/>
</dbReference>
<dbReference type="PANTHER" id="PTHR43065">
    <property type="entry name" value="SENSOR HISTIDINE KINASE"/>
    <property type="match status" value="1"/>
</dbReference>
<dbReference type="InterPro" id="IPR005467">
    <property type="entry name" value="His_kinase_dom"/>
</dbReference>
<dbReference type="PROSITE" id="PS50112">
    <property type="entry name" value="PAS"/>
    <property type="match status" value="2"/>
</dbReference>
<dbReference type="InterPro" id="IPR001610">
    <property type="entry name" value="PAC"/>
</dbReference>
<dbReference type="InterPro" id="IPR000700">
    <property type="entry name" value="PAS-assoc_C"/>
</dbReference>
<feature type="domain" description="Histidine kinase" evidence="9">
    <location>
        <begin position="502"/>
        <end position="707"/>
    </location>
</feature>
<evidence type="ECO:0000256" key="3">
    <source>
        <dbReference type="ARBA" id="ARBA00022553"/>
    </source>
</evidence>
<dbReference type="PROSITE" id="PS50113">
    <property type="entry name" value="PAC"/>
    <property type="match status" value="2"/>
</dbReference>
<keyword evidence="3" id="KW-0597">Phosphoprotein</keyword>
<dbReference type="NCBIfam" id="TIGR00229">
    <property type="entry name" value="sensory_box"/>
    <property type="match status" value="4"/>
</dbReference>
<gene>
    <name evidence="12" type="ORF">GNP93_12880</name>
</gene>
<evidence type="ECO:0000259" key="10">
    <source>
        <dbReference type="PROSITE" id="PS50112"/>
    </source>
</evidence>
<protein>
    <recommendedName>
        <fullName evidence="2">histidine kinase</fullName>
        <ecNumber evidence="2">2.7.13.3</ecNumber>
    </recommendedName>
</protein>
<organism evidence="12 13">
    <name type="scientific">Paenibacillus validus</name>
    <dbReference type="NCBI Taxonomy" id="44253"/>
    <lineage>
        <taxon>Bacteria</taxon>
        <taxon>Bacillati</taxon>
        <taxon>Bacillota</taxon>
        <taxon>Bacilli</taxon>
        <taxon>Bacillales</taxon>
        <taxon>Paenibacillaceae</taxon>
        <taxon>Paenibacillus</taxon>
    </lineage>
</organism>
<dbReference type="Pfam" id="PF13426">
    <property type="entry name" value="PAS_9"/>
    <property type="match status" value="1"/>
</dbReference>
<dbReference type="SUPFAM" id="SSF55785">
    <property type="entry name" value="PYP-like sensor domain (PAS domain)"/>
    <property type="match status" value="4"/>
</dbReference>
<dbReference type="PROSITE" id="PS50109">
    <property type="entry name" value="HIS_KIN"/>
    <property type="match status" value="1"/>
</dbReference>
<feature type="domain" description="PAS" evidence="10">
    <location>
        <begin position="133"/>
        <end position="180"/>
    </location>
</feature>
<keyword evidence="6" id="KW-0418">Kinase</keyword>
<dbReference type="Pfam" id="PF08448">
    <property type="entry name" value="PAS_4"/>
    <property type="match status" value="3"/>
</dbReference>
<keyword evidence="5" id="KW-0547">Nucleotide-binding</keyword>
<dbReference type="Gene3D" id="1.10.287.130">
    <property type="match status" value="1"/>
</dbReference>
<dbReference type="RefSeq" id="WP_155614782.1">
    <property type="nucleotide sequence ID" value="NZ_WNZX01000009.1"/>
</dbReference>
<dbReference type="Pfam" id="PF02518">
    <property type="entry name" value="HATPase_c"/>
    <property type="match status" value="1"/>
</dbReference>
<dbReference type="InterPro" id="IPR036097">
    <property type="entry name" value="HisK_dim/P_sf"/>
</dbReference>
<name>A0A7X2ZAX8_9BACL</name>
<dbReference type="Gene3D" id="3.30.450.20">
    <property type="entry name" value="PAS domain"/>
    <property type="match status" value="4"/>
</dbReference>
<dbReference type="Gene3D" id="3.30.565.10">
    <property type="entry name" value="Histidine kinase-like ATPase, C-terminal domain"/>
    <property type="match status" value="1"/>
</dbReference>
<comment type="catalytic activity">
    <reaction evidence="1">
        <text>ATP + protein L-histidine = ADP + protein N-phospho-L-histidine.</text>
        <dbReference type="EC" id="2.7.13.3"/>
    </reaction>
</comment>
<dbReference type="GO" id="GO:0000155">
    <property type="term" value="F:phosphorelay sensor kinase activity"/>
    <property type="evidence" value="ECO:0007669"/>
    <property type="project" value="InterPro"/>
</dbReference>